<dbReference type="InterPro" id="IPR000428">
    <property type="entry name" value="Cu-bd"/>
</dbReference>
<organism evidence="2 3">
    <name type="scientific">Candidatus Magnetobacterium casense</name>
    <dbReference type="NCBI Taxonomy" id="1455061"/>
    <lineage>
        <taxon>Bacteria</taxon>
        <taxon>Pseudomonadati</taxon>
        <taxon>Nitrospirota</taxon>
        <taxon>Thermodesulfovibrionia</taxon>
        <taxon>Thermodesulfovibrionales</taxon>
        <taxon>Candidatus Magnetobacteriaceae</taxon>
        <taxon>Candidatus Magnetobacterium</taxon>
    </lineage>
</organism>
<evidence type="ECO:0000259" key="1">
    <source>
        <dbReference type="PROSITE" id="PS50846"/>
    </source>
</evidence>
<dbReference type="Gene3D" id="3.30.70.100">
    <property type="match status" value="1"/>
</dbReference>
<keyword evidence="3" id="KW-1185">Reference proteome</keyword>
<dbReference type="PROSITE" id="PS50846">
    <property type="entry name" value="HMA_2"/>
    <property type="match status" value="1"/>
</dbReference>
<evidence type="ECO:0000313" key="2">
    <source>
        <dbReference type="EMBL" id="MBV6343111.1"/>
    </source>
</evidence>
<dbReference type="SUPFAM" id="SSF55008">
    <property type="entry name" value="HMA, heavy metal-associated domain"/>
    <property type="match status" value="1"/>
</dbReference>
<gene>
    <name evidence="2" type="ORF">HWQ67_16135</name>
</gene>
<comment type="caution">
    <text evidence="2">The sequence shown here is derived from an EMBL/GenBank/DDBJ whole genome shotgun (WGS) entry which is preliminary data.</text>
</comment>
<feature type="domain" description="HMA" evidence="1">
    <location>
        <begin position="2"/>
        <end position="66"/>
    </location>
</feature>
<evidence type="ECO:0000313" key="3">
    <source>
        <dbReference type="Proteomes" id="UP001196980"/>
    </source>
</evidence>
<dbReference type="InterPro" id="IPR006121">
    <property type="entry name" value="HMA_dom"/>
</dbReference>
<protein>
    <submittedName>
        <fullName evidence="2">Heavy-metal-associated domain-containing protein</fullName>
    </submittedName>
</protein>
<dbReference type="PRINTS" id="PR00944">
    <property type="entry name" value="CUEXPORT"/>
</dbReference>
<dbReference type="InterPro" id="IPR036163">
    <property type="entry name" value="HMA_dom_sf"/>
</dbReference>
<accession>A0ABS6S2P4</accession>
<proteinExistence type="predicted"/>
<sequence length="66" mass="7083">MSQVTFEIDGMSCNHCVARLRKAIESLPGVLSSDVGIGRATVDADDTRLSRDMLVQAIEGAGYKVK</sequence>
<dbReference type="EMBL" id="JABXWD010000447">
    <property type="protein sequence ID" value="MBV6343111.1"/>
    <property type="molecule type" value="Genomic_DNA"/>
</dbReference>
<dbReference type="CDD" id="cd00371">
    <property type="entry name" value="HMA"/>
    <property type="match status" value="1"/>
</dbReference>
<dbReference type="RefSeq" id="WP_218253714.1">
    <property type="nucleotide sequence ID" value="NZ_JABXWD010000447.1"/>
</dbReference>
<dbReference type="Proteomes" id="UP001196980">
    <property type="component" value="Unassembled WGS sequence"/>
</dbReference>
<name>A0ABS6S2P4_9BACT</name>
<reference evidence="2 3" key="1">
    <citation type="journal article" date="2020" name="J Geophys Res Biogeosci">
        <title>Magnetotaxis as an Adaptation to Enable Bacterial Shuttling of Microbial Sulfur and Sulfur Cycling Across Aquatic Oxic#Anoxic Interfaces.</title>
        <authorList>
            <person name="Li J."/>
            <person name="Liu P."/>
            <person name="Wang J."/>
            <person name="Roberts A.P."/>
            <person name="Pan Y."/>
        </authorList>
    </citation>
    <scope>NUCLEOTIDE SEQUENCE [LARGE SCALE GENOMIC DNA]</scope>
    <source>
        <strain evidence="2 3">MYR-1_YQ</strain>
    </source>
</reference>
<dbReference type="Pfam" id="PF00403">
    <property type="entry name" value="HMA"/>
    <property type="match status" value="1"/>
</dbReference>